<dbReference type="Gene3D" id="3.40.50.2000">
    <property type="entry name" value="Glycogen Phosphorylase B"/>
    <property type="match status" value="2"/>
</dbReference>
<dbReference type="EC" id="2.4.1.-" evidence="5"/>
<evidence type="ECO:0000256" key="3">
    <source>
        <dbReference type="ARBA" id="ARBA00022679"/>
    </source>
</evidence>
<gene>
    <name evidence="6" type="ORF">DEO72_LG5g2571</name>
</gene>
<keyword evidence="2 4" id="KW-0328">Glycosyltransferase</keyword>
<dbReference type="InterPro" id="IPR035595">
    <property type="entry name" value="UDP_glycos_trans_CS"/>
</dbReference>
<dbReference type="InterPro" id="IPR002213">
    <property type="entry name" value="UDP_glucos_trans"/>
</dbReference>
<reference evidence="6 7" key="1">
    <citation type="submission" date="2019-04" db="EMBL/GenBank/DDBJ databases">
        <title>An improved genome assembly and genetic linkage map for asparagus bean, Vigna unguiculata ssp. sesquipedialis.</title>
        <authorList>
            <person name="Xia Q."/>
            <person name="Zhang R."/>
            <person name="Dong Y."/>
        </authorList>
    </citation>
    <scope>NUCLEOTIDE SEQUENCE [LARGE SCALE GENOMIC DNA]</scope>
    <source>
        <tissue evidence="6">Leaf</tissue>
    </source>
</reference>
<dbReference type="Pfam" id="PF00201">
    <property type="entry name" value="UDPGT"/>
    <property type="match status" value="1"/>
</dbReference>
<evidence type="ECO:0000256" key="2">
    <source>
        <dbReference type="ARBA" id="ARBA00022676"/>
    </source>
</evidence>
<keyword evidence="3 4" id="KW-0808">Transferase</keyword>
<dbReference type="GO" id="GO:0080043">
    <property type="term" value="F:quercetin 3-O-glucosyltransferase activity"/>
    <property type="evidence" value="ECO:0007669"/>
    <property type="project" value="TreeGrafter"/>
</dbReference>
<protein>
    <recommendedName>
        <fullName evidence="5">Glycosyltransferase</fullName>
        <ecNumber evidence="5">2.4.1.-</ecNumber>
    </recommendedName>
</protein>
<dbReference type="FunFam" id="3.40.50.2000:FF:000019">
    <property type="entry name" value="Glycosyltransferase"/>
    <property type="match status" value="1"/>
</dbReference>
<dbReference type="AlphaFoldDB" id="A0A4D6M0S4"/>
<evidence type="ECO:0000256" key="1">
    <source>
        <dbReference type="ARBA" id="ARBA00009995"/>
    </source>
</evidence>
<dbReference type="GO" id="GO:0080044">
    <property type="term" value="F:quercetin 7-O-glucosyltransferase activity"/>
    <property type="evidence" value="ECO:0007669"/>
    <property type="project" value="TreeGrafter"/>
</dbReference>
<dbReference type="OrthoDB" id="5835829at2759"/>
<keyword evidence="7" id="KW-1185">Reference proteome</keyword>
<dbReference type="PANTHER" id="PTHR11926:SF1545">
    <property type="entry name" value="GLYCOSYLTRANSFERASE"/>
    <property type="match status" value="1"/>
</dbReference>
<evidence type="ECO:0000256" key="4">
    <source>
        <dbReference type="RuleBase" id="RU003718"/>
    </source>
</evidence>
<organism evidence="6 7">
    <name type="scientific">Vigna unguiculata</name>
    <name type="common">Cowpea</name>
    <dbReference type="NCBI Taxonomy" id="3917"/>
    <lineage>
        <taxon>Eukaryota</taxon>
        <taxon>Viridiplantae</taxon>
        <taxon>Streptophyta</taxon>
        <taxon>Embryophyta</taxon>
        <taxon>Tracheophyta</taxon>
        <taxon>Spermatophyta</taxon>
        <taxon>Magnoliopsida</taxon>
        <taxon>eudicotyledons</taxon>
        <taxon>Gunneridae</taxon>
        <taxon>Pentapetalae</taxon>
        <taxon>rosids</taxon>
        <taxon>fabids</taxon>
        <taxon>Fabales</taxon>
        <taxon>Fabaceae</taxon>
        <taxon>Papilionoideae</taxon>
        <taxon>50 kb inversion clade</taxon>
        <taxon>NPAAA clade</taxon>
        <taxon>indigoferoid/millettioid clade</taxon>
        <taxon>Phaseoleae</taxon>
        <taxon>Vigna</taxon>
    </lineage>
</organism>
<evidence type="ECO:0000313" key="6">
    <source>
        <dbReference type="EMBL" id="QCD94487.1"/>
    </source>
</evidence>
<dbReference type="GO" id="GO:0032787">
    <property type="term" value="P:monocarboxylic acid metabolic process"/>
    <property type="evidence" value="ECO:0007669"/>
    <property type="project" value="UniProtKB-ARBA"/>
</dbReference>
<dbReference type="CDD" id="cd03784">
    <property type="entry name" value="GT1_Gtf-like"/>
    <property type="match status" value="1"/>
</dbReference>
<comment type="similarity">
    <text evidence="1 4">Belongs to the UDP-glycosyltransferase family.</text>
</comment>
<name>A0A4D6M0S4_VIGUN</name>
<dbReference type="SUPFAM" id="SSF53756">
    <property type="entry name" value="UDP-Glycosyltransferase/glycogen phosphorylase"/>
    <property type="match status" value="1"/>
</dbReference>
<accession>A0A4D6M0S4</accession>
<proteinExistence type="inferred from homology"/>
<dbReference type="PROSITE" id="PS00375">
    <property type="entry name" value="UDPGT"/>
    <property type="match status" value="1"/>
</dbReference>
<dbReference type="EMBL" id="CP039349">
    <property type="protein sequence ID" value="QCD94487.1"/>
    <property type="molecule type" value="Genomic_DNA"/>
</dbReference>
<dbReference type="FunFam" id="3.40.50.2000:FF:000057">
    <property type="entry name" value="Glycosyltransferase"/>
    <property type="match status" value="1"/>
</dbReference>
<sequence length="457" mass="52304">MEKKTMARRAHCLVLAYPAQGHINPMLQFSKLLERQGVRITLVTTRFYYNILQTVPPSIALETISDGFDNGGLKEAGSFQTYLERFWQVGPLTFSELLEKLGRSSDDHVDCVVYDSFLSWAPDVAKRFGIVVATYLTQNMIVNSIYYHVLLGKLQVPLTEHEISLPAMPKLYHEDMPSFFFGEYVTYLDFVVSQFSSIHKADWILCNTFYELEKEISDWMVKVWPQFKTIGPNIPSFFLDKQWEDDKDYGVTEFKSEECMEWLDDKPKGCVVYVSFGSIVSFGEEQMEEIACCLRECSSYFLWVVRASEETKLPKDFEKKTEKGLVVTWCSQLKVLAHEAVGCFVTHCGWNSTLETLCLGVPTVAVPYLADQSTNAKLVSDVWKIGTRALVDEKKVVRRETLKHCIDEIMNGCKEMKNNAIQWRSFAVTAASEGGSSYENVKEFVNNLWHSKMEITS</sequence>
<evidence type="ECO:0000256" key="5">
    <source>
        <dbReference type="RuleBase" id="RU362057"/>
    </source>
</evidence>
<dbReference type="Proteomes" id="UP000501690">
    <property type="component" value="Linkage Group LG5"/>
</dbReference>
<evidence type="ECO:0000313" key="7">
    <source>
        <dbReference type="Proteomes" id="UP000501690"/>
    </source>
</evidence>
<dbReference type="PANTHER" id="PTHR11926">
    <property type="entry name" value="GLUCOSYL/GLUCURONOSYL TRANSFERASES"/>
    <property type="match status" value="1"/>
</dbReference>
<dbReference type="Gramene" id="Vigun04g126000.1.v1.2">
    <property type="protein sequence ID" value="Vigun04g126000.1.v1.2"/>
    <property type="gene ID" value="Vigun04g126000.v1.2"/>
</dbReference>